<dbReference type="OrthoDB" id="9804460at2"/>
<dbReference type="SUPFAM" id="SSF52540">
    <property type="entry name" value="P-loop containing nucleoside triphosphate hydrolases"/>
    <property type="match status" value="1"/>
</dbReference>
<dbReference type="Gene3D" id="3.40.50.300">
    <property type="entry name" value="P-loop containing nucleotide triphosphate hydrolases"/>
    <property type="match status" value="1"/>
</dbReference>
<proteinExistence type="predicted"/>
<dbReference type="AlphaFoldDB" id="A0A2T0RPQ3"/>
<sequence length="174" mass="19128">MADLDTQQATSAEWAELRAAAELVQAVEAVEAKSVKEALNLGRGYDVLIIDGRPHANSESIEAAERSNLAIIPTSNSFDDLKPSVNLAHALVDARIPLARIAFALSQVSTEAEAKNAREWLETTDYATLPSHLLYRPSWRRCGEEGTALTETRFQSVNDSARPLFDHITQQINN</sequence>
<dbReference type="EMBL" id="PVTD01000005">
    <property type="protein sequence ID" value="PRY23169.1"/>
    <property type="molecule type" value="Genomic_DNA"/>
</dbReference>
<keyword evidence="2" id="KW-1185">Reference proteome</keyword>
<protein>
    <submittedName>
        <fullName evidence="1">Chromosome partitioning protein</fullName>
    </submittedName>
</protein>
<dbReference type="InterPro" id="IPR027417">
    <property type="entry name" value="P-loop_NTPase"/>
</dbReference>
<dbReference type="RefSeq" id="WP_106205472.1">
    <property type="nucleotide sequence ID" value="NZ_PVTD01000005.1"/>
</dbReference>
<organism evidence="1 2">
    <name type="scientific">Aliiruegeria haliotis</name>
    <dbReference type="NCBI Taxonomy" id="1280846"/>
    <lineage>
        <taxon>Bacteria</taxon>
        <taxon>Pseudomonadati</taxon>
        <taxon>Pseudomonadota</taxon>
        <taxon>Alphaproteobacteria</taxon>
        <taxon>Rhodobacterales</taxon>
        <taxon>Roseobacteraceae</taxon>
        <taxon>Aliiruegeria</taxon>
    </lineage>
</organism>
<evidence type="ECO:0000313" key="2">
    <source>
        <dbReference type="Proteomes" id="UP000239480"/>
    </source>
</evidence>
<comment type="caution">
    <text evidence="1">The sequence shown here is derived from an EMBL/GenBank/DDBJ whole genome shotgun (WGS) entry which is preliminary data.</text>
</comment>
<dbReference type="Proteomes" id="UP000239480">
    <property type="component" value="Unassembled WGS sequence"/>
</dbReference>
<gene>
    <name evidence="1" type="ORF">CLV78_105223</name>
</gene>
<evidence type="ECO:0000313" key="1">
    <source>
        <dbReference type="EMBL" id="PRY23169.1"/>
    </source>
</evidence>
<accession>A0A2T0RPQ3</accession>
<reference evidence="1 2" key="1">
    <citation type="submission" date="2018-03" db="EMBL/GenBank/DDBJ databases">
        <title>Genomic Encyclopedia of Archaeal and Bacterial Type Strains, Phase II (KMG-II): from individual species to whole genera.</title>
        <authorList>
            <person name="Goeker M."/>
        </authorList>
    </citation>
    <scope>NUCLEOTIDE SEQUENCE [LARGE SCALE GENOMIC DNA]</scope>
    <source>
        <strain evidence="1 2">DSM 29328</strain>
    </source>
</reference>
<name>A0A2T0RPQ3_9RHOB</name>